<gene>
    <name evidence="2" type="primary">jg19913</name>
    <name evidence="2" type="ORF">PAEG_LOCUS23275</name>
</gene>
<proteinExistence type="predicted"/>
<feature type="compositionally biased region" description="Polar residues" evidence="1">
    <location>
        <begin position="14"/>
        <end position="23"/>
    </location>
</feature>
<evidence type="ECO:0000313" key="3">
    <source>
        <dbReference type="Proteomes" id="UP000838756"/>
    </source>
</evidence>
<evidence type="ECO:0000313" key="2">
    <source>
        <dbReference type="EMBL" id="CAH2258202.1"/>
    </source>
</evidence>
<organism evidence="2 3">
    <name type="scientific">Pararge aegeria aegeria</name>
    <dbReference type="NCBI Taxonomy" id="348720"/>
    <lineage>
        <taxon>Eukaryota</taxon>
        <taxon>Metazoa</taxon>
        <taxon>Ecdysozoa</taxon>
        <taxon>Arthropoda</taxon>
        <taxon>Hexapoda</taxon>
        <taxon>Insecta</taxon>
        <taxon>Pterygota</taxon>
        <taxon>Neoptera</taxon>
        <taxon>Endopterygota</taxon>
        <taxon>Lepidoptera</taxon>
        <taxon>Glossata</taxon>
        <taxon>Ditrysia</taxon>
        <taxon>Papilionoidea</taxon>
        <taxon>Nymphalidae</taxon>
        <taxon>Satyrinae</taxon>
        <taxon>Satyrini</taxon>
        <taxon>Parargina</taxon>
        <taxon>Pararge</taxon>
    </lineage>
</organism>
<name>A0A8S4SHS9_9NEOP</name>
<feature type="compositionally biased region" description="Basic and acidic residues" evidence="1">
    <location>
        <begin position="1"/>
        <end position="10"/>
    </location>
</feature>
<feature type="region of interest" description="Disordered" evidence="1">
    <location>
        <begin position="1"/>
        <end position="32"/>
    </location>
</feature>
<sequence length="78" mass="8757">MVGVTKREAVPEALSSTEGSSLVSRPEEREEDSLFNPLWGKIAVVLCRVVTFDENTVVTTSSLPAECRTRRLREYNGW</sequence>
<evidence type="ECO:0000256" key="1">
    <source>
        <dbReference type="SAM" id="MobiDB-lite"/>
    </source>
</evidence>
<dbReference type="EMBL" id="CAKXAJ010026137">
    <property type="protein sequence ID" value="CAH2258202.1"/>
    <property type="molecule type" value="Genomic_DNA"/>
</dbReference>
<dbReference type="Proteomes" id="UP000838756">
    <property type="component" value="Unassembled WGS sequence"/>
</dbReference>
<accession>A0A8S4SHS9</accession>
<comment type="caution">
    <text evidence="2">The sequence shown here is derived from an EMBL/GenBank/DDBJ whole genome shotgun (WGS) entry which is preliminary data.</text>
</comment>
<dbReference type="AlphaFoldDB" id="A0A8S4SHS9"/>
<reference evidence="2" key="1">
    <citation type="submission" date="2022-03" db="EMBL/GenBank/DDBJ databases">
        <authorList>
            <person name="Lindestad O."/>
        </authorList>
    </citation>
    <scope>NUCLEOTIDE SEQUENCE</scope>
</reference>
<protein>
    <submittedName>
        <fullName evidence="2">Jg19913 protein</fullName>
    </submittedName>
</protein>
<keyword evidence="3" id="KW-1185">Reference proteome</keyword>